<dbReference type="SUPFAM" id="SSF51735">
    <property type="entry name" value="NAD(P)-binding Rossmann-fold domains"/>
    <property type="match status" value="2"/>
</dbReference>
<dbReference type="InterPro" id="IPR020807">
    <property type="entry name" value="PKS_DH"/>
</dbReference>
<feature type="region of interest" description="Disordered" evidence="7">
    <location>
        <begin position="27"/>
        <end position="61"/>
    </location>
</feature>
<keyword evidence="2" id="KW-0597">Phosphoprotein</keyword>
<dbReference type="SUPFAM" id="SSF47336">
    <property type="entry name" value="ACP-like"/>
    <property type="match status" value="1"/>
</dbReference>
<dbReference type="CDD" id="cd00833">
    <property type="entry name" value="PKS"/>
    <property type="match status" value="1"/>
</dbReference>
<feature type="region of interest" description="N-terminal hotdog fold" evidence="6">
    <location>
        <begin position="952"/>
        <end position="1080"/>
    </location>
</feature>
<keyword evidence="3" id="KW-0489">Methyltransferase</keyword>
<dbReference type="GO" id="GO:0044550">
    <property type="term" value="P:secondary metabolite biosynthetic process"/>
    <property type="evidence" value="ECO:0007669"/>
    <property type="project" value="TreeGrafter"/>
</dbReference>
<dbReference type="InterPro" id="IPR016035">
    <property type="entry name" value="Acyl_Trfase/lysoPLipase"/>
</dbReference>
<dbReference type="EMBL" id="JAQIZZ010000007">
    <property type="protein sequence ID" value="KAJ5532159.1"/>
    <property type="molecule type" value="Genomic_DNA"/>
</dbReference>
<dbReference type="InterPro" id="IPR013968">
    <property type="entry name" value="PKS_KR"/>
</dbReference>
<evidence type="ECO:0000256" key="1">
    <source>
        <dbReference type="ARBA" id="ARBA00022450"/>
    </source>
</evidence>
<dbReference type="SMART" id="SM00829">
    <property type="entry name" value="PKS_ER"/>
    <property type="match status" value="1"/>
</dbReference>
<keyword evidence="4" id="KW-0808">Transferase</keyword>
<evidence type="ECO:0000256" key="6">
    <source>
        <dbReference type="PROSITE-ProRule" id="PRU01363"/>
    </source>
</evidence>
<dbReference type="InterPro" id="IPR001227">
    <property type="entry name" value="Ac_transferase_dom_sf"/>
</dbReference>
<feature type="domain" description="Ketosynthase family 3 (KS3)" evidence="8">
    <location>
        <begin position="64"/>
        <end position="481"/>
    </location>
</feature>
<sequence>MGFIGGVATHQEGSVNIDLNINKPKVSPLGSTCEGPDNGSHSATDDASHNDSNDALPTGDAPIAPPIAIVGMAVRLPGDIRSMESFWDLLISKRDVSTEVPGSRFNIDAFYSDSRPMTVKSRRGFFLSDELNKVDPSVFGMSSDKAGQVDPQQRLLLELVWECMESAGQVNWRGKDIGTYVGNFGEDWLELCLKDPIAMQRHQVFAASDFSLSSRVSYEYDLRGPSMTIRTACSASMIALHEACQSVASGECSGAIVAGSNIILTPTMTTNMSENMVLSVDGECKTFDANANGYARGECVNAIYIKRLDQAIQDGDPIRAVIRSTTANSNGRTSKPAVPSAEAQSNLIRKAYQRAGILDPTRTGLFECHGTGTAAGDVTEAESIARVFGASGVIIGAVKPNVGHSEGASALTSLIKSVLCLEHRAIPPIARFETPNPRIPFKEANLRVAKELLPWPEDRDERVSVNSFGIGGSNAHVILESARSWSVGPSSTENSIRASDSSKLVIISAVSKDSLDQKLVQLAAYCRDRNVPFQDLAYTLGERRDHWRHRAFAVVQQDTVTELPVFKKHHSPIQKPQSMIFVFPGQGSQWPGMGKRLFETFSCFREAIRTMDRVLQSLPQPPTWTLEDKFTTIGDASCFLRAEYSQPLCAAVQIGLVDLLASWNIHPNAVIGHSSGEMVAAYAAKSITAETAIMIAYYRGQASGSLKARGGMASIGLGGDAIMQYLEGGVVLACENSLQSVVISGDQDALVRVLDRVKEAHPDIFTGWLEVETAYHSHHMADVGPELEKMLDDRIGFSTPEISFYSTVHGRVLTEADRLDAQYWRRNLESTVLFQTAVKTALESLQEDTSCLLEIGPHCSLSGPLRQIIRDVKPKSPVQYFPTLHRAQDEVCDALEAAGQLFLQGLPISLSSINGPGRLLTDLPPYPWNYSKSAKFENRVANSWRHRQFCHHELLGSRAIESSDLEPFWRNILSLENSRWLCDHRFSQSVIYPAAAHIAAVGEAVRQMTGATAFSIRNLFIKKALLLDIDKDVEVTTSLKCSFLTDFLDSDWFDFSISSFNGIEWTKHCTGQVRGVQHPKSTVKVISSFIRKVDTSDWYKSFRRIGLDYGPYFQGLNNVTADPVKMIAAGTISRNGDLSEVGGFAIHPTVIDKALQLVAVAATKGISRYLDRVAIPISIDKIYVETCTSADLQAEADCRGITNGNFTGDVSVTENNDLVLEIHGIRCFSMDEDSPDSCDSQFSRVCWKEDIEFMPSLSGILPPSPARYEAELLLTEQVCVLALMTFHRSLKNMTPKVSHFIKYMDWLDSQVERFEAGGYTLVPETKKWARMSGEDQRSLLSSLQSALVEMDPKWGFFGELMNRINRAGRELAEGRLNPLEVLMEDNGLERMYSTMAGLSNYEPFLQTLGHSRPSMRVLEIGAGTGTTTADILPALQLPDLGRLYSEFFFTDVSPGFFAPAKERFQRFPGFRFKTLDITRDPVNQGFEEKYFDLIIAANVLHATPCLRETLANVRKLLAPGGYLLLQELHPESIRFDAIMGLLPQWWLGANDGRPENPHVSPERWDEELRRAGFTGVESTSYDNVWPYHSNANMISRVQQSTTSDIPKVSFLYDGTVSESKRLVERAFLQSGFIVDWFTLGQSDTSHEHVVSLLDVETPFFEDINEANFVAFRTFMTTSTPKSMVWITRSIQMQSRNPQWSLALGMMRTLRLELSIPCATFGMISVDEGTLRSLVKVQRNIQATPTNALEPDYEYSAKGERVFTSRYYPTQISTILEKANKQRESKMLTIATCGLLDTLQWVQCETQSPGASDLVIDIKYVGLNFKDLMGVMGFIGDKDNIGFEATGVVQKVGPGPHEQVFQEGDQVILFDDSLLRTSAVIPSNHCLRLPPSLSLEDGATVPVVFSTAIHSLITLGGLRKGQSVLIHSAAGGVGLAAIQLCQLLGAEIYATVGNDTKAQYLVDKYSIPRHRIFNSRNPSFKDGILDETNGMGVDIVLNSLSGENLHASWECVAEFGKMIEIGKRDMMGHGKLNMNPFLYNRSFIGVDLLGLSHAHPDEWRRLVEKMGSYLDQGALKPIEPKNIFEAKDAQAAFRLMQTGQHMGKILIKFPEDLGRIPVSVNTSPLSLSPDVSYLLVGGLAVLGSFVQELEAMGCTTNVVAGSVSQMEDVQRAISACSKPLAGIIQLAMVLQDQTFANMGYEGWLAALAPKVTGTKNLYRAVHSHNELDFFLMFGSIAGICGNTGQSNYTAANCFLDAFAKVCRAEGCPACVIQLGAMAGIGYISQNAELKERLKVQENYALDERDLLQAVQLAIEQARLTRTDEDDPSASTVVVGLQQFVRNVPREAYRSDRRFAPCHLSTEETISTSPDANRLNQFAANVQIDPSILDLPSTLEFLVEEIARLIHGQSSEDESLKAAGEVEIDSLMSIEIRSFLRKRLNIDISTLHISKRKNVGGLALLIIDIWKASHRLKDGEQKIGEKIEAESVE</sequence>
<dbReference type="GO" id="GO:0032259">
    <property type="term" value="P:methylation"/>
    <property type="evidence" value="ECO:0007669"/>
    <property type="project" value="UniProtKB-KW"/>
</dbReference>
<dbReference type="InterPro" id="IPR036736">
    <property type="entry name" value="ACP-like_sf"/>
</dbReference>
<evidence type="ECO:0000256" key="7">
    <source>
        <dbReference type="SAM" id="MobiDB-lite"/>
    </source>
</evidence>
<keyword evidence="1" id="KW-0596">Phosphopantetheine</keyword>
<dbReference type="Pfam" id="PF08242">
    <property type="entry name" value="Methyltransf_12"/>
    <property type="match status" value="1"/>
</dbReference>
<evidence type="ECO:0000256" key="3">
    <source>
        <dbReference type="ARBA" id="ARBA00022603"/>
    </source>
</evidence>
<dbReference type="SUPFAM" id="SSF55048">
    <property type="entry name" value="Probable ACP-binding domain of malonyl-CoA ACP transacylase"/>
    <property type="match status" value="1"/>
</dbReference>
<dbReference type="InterPro" id="IPR049900">
    <property type="entry name" value="PKS_mFAS_DH"/>
</dbReference>
<comment type="caution">
    <text evidence="10">The sequence shown here is derived from an EMBL/GenBank/DDBJ whole genome shotgun (WGS) entry which is preliminary data.</text>
</comment>
<dbReference type="InterPro" id="IPR049551">
    <property type="entry name" value="PKS_DH_C"/>
</dbReference>
<dbReference type="PANTHER" id="PTHR43775:SF49">
    <property type="entry name" value="SYNTHASE, PUTATIVE (JCVI)-RELATED"/>
    <property type="match status" value="1"/>
</dbReference>
<organism evidence="10 11">
    <name type="scientific">Penicillium frequentans</name>
    <dbReference type="NCBI Taxonomy" id="3151616"/>
    <lineage>
        <taxon>Eukaryota</taxon>
        <taxon>Fungi</taxon>
        <taxon>Dikarya</taxon>
        <taxon>Ascomycota</taxon>
        <taxon>Pezizomycotina</taxon>
        <taxon>Eurotiomycetes</taxon>
        <taxon>Eurotiomycetidae</taxon>
        <taxon>Eurotiales</taxon>
        <taxon>Aspergillaceae</taxon>
        <taxon>Penicillium</taxon>
    </lineage>
</organism>
<dbReference type="SUPFAM" id="SSF52151">
    <property type="entry name" value="FabD/lysophospholipase-like"/>
    <property type="match status" value="1"/>
</dbReference>
<dbReference type="InterPro" id="IPR014031">
    <property type="entry name" value="Ketoacyl_synth_C"/>
</dbReference>
<dbReference type="Gene3D" id="3.10.129.110">
    <property type="entry name" value="Polyketide synthase dehydratase"/>
    <property type="match status" value="1"/>
</dbReference>
<proteinExistence type="predicted"/>
<dbReference type="Pfam" id="PF16197">
    <property type="entry name" value="KAsynt_C_assoc"/>
    <property type="match status" value="1"/>
</dbReference>
<dbReference type="InterPro" id="IPR013217">
    <property type="entry name" value="Methyltransf_12"/>
</dbReference>
<feature type="active site" description="Proton donor; for dehydratase activity" evidence="6">
    <location>
        <position position="1152"/>
    </location>
</feature>
<dbReference type="InterPro" id="IPR042104">
    <property type="entry name" value="PKS_dehydratase_sf"/>
</dbReference>
<dbReference type="InterPro" id="IPR016039">
    <property type="entry name" value="Thiolase-like"/>
</dbReference>
<dbReference type="Gene3D" id="3.40.50.150">
    <property type="entry name" value="Vaccinia Virus protein VP39"/>
    <property type="match status" value="1"/>
</dbReference>
<protein>
    <submittedName>
        <fullName evidence="10">Fatty acid synthase S-acetyltransferase</fullName>
    </submittedName>
</protein>
<dbReference type="SUPFAM" id="SSF53901">
    <property type="entry name" value="Thiolase-like"/>
    <property type="match status" value="1"/>
</dbReference>
<dbReference type="Pfam" id="PF21089">
    <property type="entry name" value="PKS_DH_N"/>
    <property type="match status" value="1"/>
</dbReference>
<evidence type="ECO:0000313" key="11">
    <source>
        <dbReference type="Proteomes" id="UP001220324"/>
    </source>
</evidence>
<feature type="domain" description="PKS/mFAS DH" evidence="9">
    <location>
        <begin position="952"/>
        <end position="1236"/>
    </location>
</feature>
<feature type="region of interest" description="C-terminal hotdog fold" evidence="6">
    <location>
        <begin position="1090"/>
        <end position="1236"/>
    </location>
</feature>
<dbReference type="InterPro" id="IPR050091">
    <property type="entry name" value="PKS_NRPS_Biosynth_Enz"/>
</dbReference>
<dbReference type="GO" id="GO:0006633">
    <property type="term" value="P:fatty acid biosynthetic process"/>
    <property type="evidence" value="ECO:0007669"/>
    <property type="project" value="TreeGrafter"/>
</dbReference>
<dbReference type="InterPro" id="IPR020843">
    <property type="entry name" value="ER"/>
</dbReference>
<gene>
    <name evidence="10" type="ORF">N7494_008711</name>
</gene>
<dbReference type="Gene3D" id="3.90.180.10">
    <property type="entry name" value="Medium-chain alcohol dehydrogenases, catalytic domain"/>
    <property type="match status" value="1"/>
</dbReference>
<feature type="active site" description="Proton acceptor; for dehydratase activity" evidence="6">
    <location>
        <position position="984"/>
    </location>
</feature>
<dbReference type="InterPro" id="IPR057326">
    <property type="entry name" value="KR_dom"/>
</dbReference>
<dbReference type="InterPro" id="IPR011032">
    <property type="entry name" value="GroES-like_sf"/>
</dbReference>
<dbReference type="SMART" id="SM00826">
    <property type="entry name" value="PKS_DH"/>
    <property type="match status" value="1"/>
</dbReference>
<dbReference type="Pfam" id="PF08659">
    <property type="entry name" value="KR"/>
    <property type="match status" value="1"/>
</dbReference>
<dbReference type="InterPro" id="IPR020841">
    <property type="entry name" value="PKS_Beta-ketoAc_synthase_dom"/>
</dbReference>
<dbReference type="Gene3D" id="3.40.366.10">
    <property type="entry name" value="Malonyl-Coenzyme A Acyl Carrier Protein, domain 2"/>
    <property type="match status" value="1"/>
</dbReference>
<dbReference type="Gene3D" id="3.30.70.3290">
    <property type="match status" value="1"/>
</dbReference>
<dbReference type="SUPFAM" id="SSF50129">
    <property type="entry name" value="GroES-like"/>
    <property type="match status" value="1"/>
</dbReference>
<dbReference type="FunFam" id="3.40.50.720:FF:000209">
    <property type="entry name" value="Polyketide synthase Pks12"/>
    <property type="match status" value="1"/>
</dbReference>
<dbReference type="GO" id="GO:0016491">
    <property type="term" value="F:oxidoreductase activity"/>
    <property type="evidence" value="ECO:0007669"/>
    <property type="project" value="InterPro"/>
</dbReference>
<dbReference type="InterPro" id="IPR016036">
    <property type="entry name" value="Malonyl_transacylase_ACP-bd"/>
</dbReference>
<dbReference type="Proteomes" id="UP001220324">
    <property type="component" value="Unassembled WGS sequence"/>
</dbReference>
<dbReference type="Gene3D" id="3.40.50.720">
    <property type="entry name" value="NAD(P)-binding Rossmann-like Domain"/>
    <property type="match status" value="1"/>
</dbReference>
<dbReference type="SMART" id="SM00825">
    <property type="entry name" value="PKS_KS"/>
    <property type="match status" value="1"/>
</dbReference>
<dbReference type="InterPro" id="IPR049552">
    <property type="entry name" value="PKS_DH_N"/>
</dbReference>
<dbReference type="Pfam" id="PF14765">
    <property type="entry name" value="PS-DH"/>
    <property type="match status" value="1"/>
</dbReference>
<name>A0AAD6GCM8_9EURO</name>
<reference evidence="10 11" key="1">
    <citation type="journal article" date="2023" name="IMA Fungus">
        <title>Comparative genomic study of the Penicillium genus elucidates a diverse pangenome and 15 lateral gene transfer events.</title>
        <authorList>
            <person name="Petersen C."/>
            <person name="Sorensen T."/>
            <person name="Nielsen M.R."/>
            <person name="Sondergaard T.E."/>
            <person name="Sorensen J.L."/>
            <person name="Fitzpatrick D.A."/>
            <person name="Frisvad J.C."/>
            <person name="Nielsen K.L."/>
        </authorList>
    </citation>
    <scope>NUCLEOTIDE SEQUENCE [LARGE SCALE GENOMIC DNA]</scope>
    <source>
        <strain evidence="10 11">IBT 35679</strain>
    </source>
</reference>
<feature type="compositionally biased region" description="Basic and acidic residues" evidence="7">
    <location>
        <begin position="43"/>
        <end position="52"/>
    </location>
</feature>
<evidence type="ECO:0000313" key="10">
    <source>
        <dbReference type="EMBL" id="KAJ5532159.1"/>
    </source>
</evidence>
<evidence type="ECO:0000259" key="8">
    <source>
        <dbReference type="PROSITE" id="PS52004"/>
    </source>
</evidence>
<dbReference type="SMART" id="SM00827">
    <property type="entry name" value="PKS_AT"/>
    <property type="match status" value="1"/>
</dbReference>
<dbReference type="GO" id="GO:0004312">
    <property type="term" value="F:fatty acid synthase activity"/>
    <property type="evidence" value="ECO:0007669"/>
    <property type="project" value="TreeGrafter"/>
</dbReference>
<dbReference type="PANTHER" id="PTHR43775">
    <property type="entry name" value="FATTY ACID SYNTHASE"/>
    <property type="match status" value="1"/>
</dbReference>
<keyword evidence="11" id="KW-1185">Reference proteome</keyword>
<accession>A0AAD6GCM8</accession>
<dbReference type="InterPro" id="IPR029063">
    <property type="entry name" value="SAM-dependent_MTases_sf"/>
</dbReference>
<evidence type="ECO:0000256" key="2">
    <source>
        <dbReference type="ARBA" id="ARBA00022553"/>
    </source>
</evidence>
<evidence type="ECO:0000256" key="4">
    <source>
        <dbReference type="ARBA" id="ARBA00022679"/>
    </source>
</evidence>
<dbReference type="PROSITE" id="PS52004">
    <property type="entry name" value="KS3_2"/>
    <property type="match status" value="1"/>
</dbReference>
<dbReference type="Pfam" id="PF00698">
    <property type="entry name" value="Acyl_transf_1"/>
    <property type="match status" value="1"/>
</dbReference>
<dbReference type="CDD" id="cd02440">
    <property type="entry name" value="AdoMet_MTases"/>
    <property type="match status" value="1"/>
</dbReference>
<dbReference type="GO" id="GO:0008168">
    <property type="term" value="F:methyltransferase activity"/>
    <property type="evidence" value="ECO:0007669"/>
    <property type="project" value="UniProtKB-KW"/>
</dbReference>
<dbReference type="Pfam" id="PF02801">
    <property type="entry name" value="Ketoacyl-synt_C"/>
    <property type="match status" value="1"/>
</dbReference>
<dbReference type="InterPro" id="IPR014030">
    <property type="entry name" value="Ketoacyl_synth_N"/>
</dbReference>
<dbReference type="SUPFAM" id="SSF53335">
    <property type="entry name" value="S-adenosyl-L-methionine-dependent methyltransferases"/>
    <property type="match status" value="1"/>
</dbReference>
<keyword evidence="5" id="KW-0511">Multifunctional enzyme</keyword>
<evidence type="ECO:0000259" key="9">
    <source>
        <dbReference type="PROSITE" id="PS52019"/>
    </source>
</evidence>
<dbReference type="CDD" id="cd05195">
    <property type="entry name" value="enoyl_red"/>
    <property type="match status" value="1"/>
</dbReference>
<dbReference type="InterPro" id="IPR036291">
    <property type="entry name" value="NAD(P)-bd_dom_sf"/>
</dbReference>
<dbReference type="Pfam" id="PF00109">
    <property type="entry name" value="ketoacyl-synt"/>
    <property type="match status" value="1"/>
</dbReference>
<dbReference type="InterPro" id="IPR014043">
    <property type="entry name" value="Acyl_transferase_dom"/>
</dbReference>
<evidence type="ECO:0000256" key="5">
    <source>
        <dbReference type="ARBA" id="ARBA00023268"/>
    </source>
</evidence>
<dbReference type="GO" id="GO:1901336">
    <property type="term" value="P:lactone biosynthetic process"/>
    <property type="evidence" value="ECO:0007669"/>
    <property type="project" value="UniProtKB-ARBA"/>
</dbReference>
<dbReference type="InterPro" id="IPR032821">
    <property type="entry name" value="PKS_assoc"/>
</dbReference>
<dbReference type="Pfam" id="PF13602">
    <property type="entry name" value="ADH_zinc_N_2"/>
    <property type="match status" value="1"/>
</dbReference>
<dbReference type="SMART" id="SM00822">
    <property type="entry name" value="PKS_KR"/>
    <property type="match status" value="1"/>
</dbReference>
<dbReference type="PROSITE" id="PS52019">
    <property type="entry name" value="PKS_MFAS_DH"/>
    <property type="match status" value="1"/>
</dbReference>
<dbReference type="Gene3D" id="3.40.47.10">
    <property type="match status" value="1"/>
</dbReference>